<comment type="caution">
    <text evidence="2">The sequence shown here is derived from an EMBL/GenBank/DDBJ whole genome shotgun (WGS) entry which is preliminary data.</text>
</comment>
<evidence type="ECO:0000313" key="3">
    <source>
        <dbReference type="Proteomes" id="UP001201163"/>
    </source>
</evidence>
<organism evidence="2 3">
    <name type="scientific">Lactarius akahatsu</name>
    <dbReference type="NCBI Taxonomy" id="416441"/>
    <lineage>
        <taxon>Eukaryota</taxon>
        <taxon>Fungi</taxon>
        <taxon>Dikarya</taxon>
        <taxon>Basidiomycota</taxon>
        <taxon>Agaricomycotina</taxon>
        <taxon>Agaricomycetes</taxon>
        <taxon>Russulales</taxon>
        <taxon>Russulaceae</taxon>
        <taxon>Lactarius</taxon>
    </lineage>
</organism>
<sequence>MSNFQLILDAVDKYADQTGINLKENPFAAKINACDSPDAVLLLLQENLKAFKDYRDKNRKFIDCLGPVVQFLHFFSGILAEAAGLAPFQPAKLIFVGINVLFVAADEVSASYDALLELFECLGNFLKRLHIYSGVSLDPLMMDIIAKIMVELISILALAKKQITRGRLKQFAMKLLKNTEIENILKRLDRLTQEEARMTVAQTLAVVHGLLDNMKVVMDGGEASTGAIRRILVTMQEVTDAIHKMRRTGSHLRTRLKTISLHAESTLVDLQCGLPEAAPSRPGTCRAAFFGYMANRGRARASYVPASLKRLLCYVTRDWVWWLIITSTSEKPQSRTPVACYLPS</sequence>
<keyword evidence="3" id="KW-1185">Reference proteome</keyword>
<dbReference type="InterPro" id="IPR031350">
    <property type="entry name" value="Goodbye_dom"/>
</dbReference>
<protein>
    <recommendedName>
        <fullName evidence="1">Fungal STAND N-terminal Goodbye domain-containing protein</fullName>
    </recommendedName>
</protein>
<proteinExistence type="predicted"/>
<dbReference type="AlphaFoldDB" id="A0AAD4LBP8"/>
<reference evidence="2" key="1">
    <citation type="submission" date="2022-01" db="EMBL/GenBank/DDBJ databases">
        <title>Comparative genomics reveals a dynamic genome evolution in the ectomycorrhizal milk-cap (Lactarius) mushrooms.</title>
        <authorList>
            <consortium name="DOE Joint Genome Institute"/>
            <person name="Lebreton A."/>
            <person name="Tang N."/>
            <person name="Kuo A."/>
            <person name="LaButti K."/>
            <person name="Drula E."/>
            <person name="Barry K."/>
            <person name="Clum A."/>
            <person name="Lipzen A."/>
            <person name="Mousain D."/>
            <person name="Ng V."/>
            <person name="Wang R."/>
            <person name="Wang X."/>
            <person name="Dai Y."/>
            <person name="Henrissat B."/>
            <person name="Grigoriev I.V."/>
            <person name="Guerin-Laguette A."/>
            <person name="Yu F."/>
            <person name="Martin F.M."/>
        </authorList>
    </citation>
    <scope>NUCLEOTIDE SEQUENCE</scope>
    <source>
        <strain evidence="2">QP</strain>
    </source>
</reference>
<dbReference type="Pfam" id="PF17109">
    <property type="entry name" value="Goodbye"/>
    <property type="match status" value="1"/>
</dbReference>
<feature type="domain" description="Fungal STAND N-terminal Goodbye" evidence="1">
    <location>
        <begin position="9"/>
        <end position="132"/>
    </location>
</feature>
<dbReference type="EMBL" id="JAKELL010000087">
    <property type="protein sequence ID" value="KAH8983515.1"/>
    <property type="molecule type" value="Genomic_DNA"/>
</dbReference>
<dbReference type="Proteomes" id="UP001201163">
    <property type="component" value="Unassembled WGS sequence"/>
</dbReference>
<accession>A0AAD4LBP8</accession>
<evidence type="ECO:0000313" key="2">
    <source>
        <dbReference type="EMBL" id="KAH8983515.1"/>
    </source>
</evidence>
<gene>
    <name evidence="2" type="ORF">EDB92DRAFT_1567936</name>
</gene>
<evidence type="ECO:0000259" key="1">
    <source>
        <dbReference type="Pfam" id="PF17109"/>
    </source>
</evidence>
<name>A0AAD4LBP8_9AGAM</name>